<organism evidence="1 2">
    <name type="scientific">Herminiimonas aquatilis</name>
    <dbReference type="NCBI Taxonomy" id="345342"/>
    <lineage>
        <taxon>Bacteria</taxon>
        <taxon>Pseudomonadati</taxon>
        <taxon>Pseudomonadota</taxon>
        <taxon>Betaproteobacteria</taxon>
        <taxon>Burkholderiales</taxon>
        <taxon>Oxalobacteraceae</taxon>
        <taxon>Herminiimonas</taxon>
    </lineage>
</organism>
<comment type="caution">
    <text evidence="1">The sequence shown here is derived from an EMBL/GenBank/DDBJ whole genome shotgun (WGS) entry which is preliminary data.</text>
</comment>
<dbReference type="Gene3D" id="3.90.280.10">
    <property type="entry name" value="PEBP-like"/>
    <property type="match status" value="1"/>
</dbReference>
<dbReference type="RefSeq" id="WP_382234025.1">
    <property type="nucleotide sequence ID" value="NZ_JBHTCC010000001.1"/>
</dbReference>
<dbReference type="Proteomes" id="UP001596379">
    <property type="component" value="Unassembled WGS sequence"/>
</dbReference>
<dbReference type="Pfam" id="PF01161">
    <property type="entry name" value="PBP"/>
    <property type="match status" value="1"/>
</dbReference>
<gene>
    <name evidence="1" type="ORF">ACFQO0_05030</name>
</gene>
<protein>
    <submittedName>
        <fullName evidence="1">YbhB/YbcL family Raf kinase inhibitor-like protein</fullName>
    </submittedName>
</protein>
<accession>A0ABW2J3V8</accession>
<name>A0ABW2J3V8_9BURK</name>
<sequence length="217" mass="23311">MKLWSDSFKDGRAISGEYAFCVIDPVTHVALSTNKNPHLAWSDVPAGTQSLALIVHDPDVPSRGDDVNQEGKTVPADLPRVDFFHWVLVDLPANTTEIAAASFCSSVTARGKSGPAIADSPIKTAQVAPRHGINDYTGWFAQDAQMSGDYFGYDGPCPPWNDSIVHRYVFTLYALDIAQLPVDGKFTGAQVRDAIAGHVLEQASICGLYGLNPGVPI</sequence>
<dbReference type="NCBIfam" id="TIGR00481">
    <property type="entry name" value="YbhB/YbcL family Raf kinase inhibitor-like protein"/>
    <property type="match status" value="1"/>
</dbReference>
<keyword evidence="1" id="KW-0649">Protein kinase inhibitor</keyword>
<evidence type="ECO:0000313" key="2">
    <source>
        <dbReference type="Proteomes" id="UP001596379"/>
    </source>
</evidence>
<dbReference type="EMBL" id="JBHTCC010000001">
    <property type="protein sequence ID" value="MFC7297797.1"/>
    <property type="molecule type" value="Genomic_DNA"/>
</dbReference>
<dbReference type="PANTHER" id="PTHR30289:SF1">
    <property type="entry name" value="PEBP (PHOSPHATIDYLETHANOLAMINE-BINDING PROTEIN) FAMILY PROTEIN"/>
    <property type="match status" value="1"/>
</dbReference>
<dbReference type="InterPro" id="IPR005247">
    <property type="entry name" value="YbhB_YbcL/LppC-like"/>
</dbReference>
<proteinExistence type="predicted"/>
<dbReference type="InterPro" id="IPR036610">
    <property type="entry name" value="PEBP-like_sf"/>
</dbReference>
<dbReference type="CDD" id="cd00865">
    <property type="entry name" value="PEBP_bact_arch"/>
    <property type="match status" value="1"/>
</dbReference>
<dbReference type="SUPFAM" id="SSF49777">
    <property type="entry name" value="PEBP-like"/>
    <property type="match status" value="1"/>
</dbReference>
<dbReference type="GO" id="GO:0004860">
    <property type="term" value="F:protein kinase inhibitor activity"/>
    <property type="evidence" value="ECO:0007669"/>
    <property type="project" value="UniProtKB-KW"/>
</dbReference>
<dbReference type="PANTHER" id="PTHR30289">
    <property type="entry name" value="UNCHARACTERIZED PROTEIN YBCL-RELATED"/>
    <property type="match status" value="1"/>
</dbReference>
<reference evidence="2" key="1">
    <citation type="journal article" date="2019" name="Int. J. Syst. Evol. Microbiol.">
        <title>The Global Catalogue of Microorganisms (GCM) 10K type strain sequencing project: providing services to taxonomists for standard genome sequencing and annotation.</title>
        <authorList>
            <consortium name="The Broad Institute Genomics Platform"/>
            <consortium name="The Broad Institute Genome Sequencing Center for Infectious Disease"/>
            <person name="Wu L."/>
            <person name="Ma J."/>
        </authorList>
    </citation>
    <scope>NUCLEOTIDE SEQUENCE [LARGE SCALE GENOMIC DNA]</scope>
    <source>
        <strain evidence="2">CCUG 36956</strain>
    </source>
</reference>
<evidence type="ECO:0000313" key="1">
    <source>
        <dbReference type="EMBL" id="MFC7297797.1"/>
    </source>
</evidence>
<keyword evidence="2" id="KW-1185">Reference proteome</keyword>
<dbReference type="InterPro" id="IPR008914">
    <property type="entry name" value="PEBP"/>
</dbReference>